<dbReference type="EMBL" id="CP039247">
    <property type="protein sequence ID" value="QCB27349.1"/>
    <property type="molecule type" value="Genomic_DNA"/>
</dbReference>
<dbReference type="SUPFAM" id="SSF54184">
    <property type="entry name" value="Penicillin-binding protein 2x (pbp-2x), c-terminal domain"/>
    <property type="match status" value="1"/>
</dbReference>
<dbReference type="Proteomes" id="UP000296352">
    <property type="component" value="Chromosome"/>
</dbReference>
<evidence type="ECO:0000256" key="4">
    <source>
        <dbReference type="ARBA" id="ARBA00022737"/>
    </source>
</evidence>
<dbReference type="InterPro" id="IPR008271">
    <property type="entry name" value="Ser/Thr_kinase_AS"/>
</dbReference>
<feature type="binding site" evidence="10">
    <location>
        <position position="36"/>
    </location>
    <ligand>
        <name>ATP</name>
        <dbReference type="ChEBI" id="CHEBI:30616"/>
    </ligand>
</feature>
<evidence type="ECO:0000259" key="12">
    <source>
        <dbReference type="PROSITE" id="PS50011"/>
    </source>
</evidence>
<evidence type="ECO:0000256" key="1">
    <source>
        <dbReference type="ARBA" id="ARBA00012513"/>
    </source>
</evidence>
<keyword evidence="5 10" id="KW-0547">Nucleotide-binding</keyword>
<feature type="domain" description="Protein kinase" evidence="12">
    <location>
        <begin position="7"/>
        <end position="278"/>
    </location>
</feature>
<evidence type="ECO:0000256" key="3">
    <source>
        <dbReference type="ARBA" id="ARBA00022679"/>
    </source>
</evidence>
<feature type="region of interest" description="Disordered" evidence="11">
    <location>
        <begin position="343"/>
        <end position="373"/>
    </location>
</feature>
<feature type="region of interest" description="Disordered" evidence="11">
    <location>
        <begin position="286"/>
        <end position="321"/>
    </location>
</feature>
<comment type="catalytic activity">
    <reaction evidence="8">
        <text>L-threonyl-[protein] + ATP = O-phospho-L-threonyl-[protein] + ADP + H(+)</text>
        <dbReference type="Rhea" id="RHEA:46608"/>
        <dbReference type="Rhea" id="RHEA-COMP:11060"/>
        <dbReference type="Rhea" id="RHEA-COMP:11605"/>
        <dbReference type="ChEBI" id="CHEBI:15378"/>
        <dbReference type="ChEBI" id="CHEBI:30013"/>
        <dbReference type="ChEBI" id="CHEBI:30616"/>
        <dbReference type="ChEBI" id="CHEBI:61977"/>
        <dbReference type="ChEBI" id="CHEBI:456216"/>
        <dbReference type="EC" id="2.7.11.1"/>
    </reaction>
</comment>
<dbReference type="Gene3D" id="3.30.10.20">
    <property type="match status" value="4"/>
</dbReference>
<dbReference type="OrthoDB" id="9762169at2"/>
<evidence type="ECO:0000256" key="2">
    <source>
        <dbReference type="ARBA" id="ARBA00022527"/>
    </source>
</evidence>
<feature type="region of interest" description="Disordered" evidence="11">
    <location>
        <begin position="516"/>
        <end position="540"/>
    </location>
</feature>
<evidence type="ECO:0000256" key="5">
    <source>
        <dbReference type="ARBA" id="ARBA00022741"/>
    </source>
</evidence>
<dbReference type="KEGG" id="cee:CENDO_00190"/>
<evidence type="ECO:0000313" key="15">
    <source>
        <dbReference type="Proteomes" id="UP000296352"/>
    </source>
</evidence>
<organism evidence="14 15">
    <name type="scientific">Corynebacterium endometrii</name>
    <dbReference type="NCBI Taxonomy" id="2488819"/>
    <lineage>
        <taxon>Bacteria</taxon>
        <taxon>Bacillati</taxon>
        <taxon>Actinomycetota</taxon>
        <taxon>Actinomycetes</taxon>
        <taxon>Mycobacteriales</taxon>
        <taxon>Corynebacteriaceae</taxon>
        <taxon>Corynebacterium</taxon>
    </lineage>
</organism>
<name>A0A4P7QDB2_9CORY</name>
<evidence type="ECO:0000259" key="13">
    <source>
        <dbReference type="PROSITE" id="PS51178"/>
    </source>
</evidence>
<dbReference type="GO" id="GO:0005524">
    <property type="term" value="F:ATP binding"/>
    <property type="evidence" value="ECO:0007669"/>
    <property type="project" value="UniProtKB-UniRule"/>
</dbReference>
<dbReference type="GO" id="GO:0045717">
    <property type="term" value="P:negative regulation of fatty acid biosynthetic process"/>
    <property type="evidence" value="ECO:0007669"/>
    <property type="project" value="UniProtKB-ARBA"/>
</dbReference>
<evidence type="ECO:0000256" key="7">
    <source>
        <dbReference type="ARBA" id="ARBA00022840"/>
    </source>
</evidence>
<feature type="compositionally biased region" description="Polar residues" evidence="11">
    <location>
        <begin position="305"/>
        <end position="317"/>
    </location>
</feature>
<protein>
    <recommendedName>
        <fullName evidence="1">non-specific serine/threonine protein kinase</fullName>
        <ecNumber evidence="1">2.7.11.1</ecNumber>
    </recommendedName>
</protein>
<dbReference type="FunFam" id="1.10.510.10:FF:000021">
    <property type="entry name" value="Serine/threonine protein kinase"/>
    <property type="match status" value="1"/>
</dbReference>
<dbReference type="AlphaFoldDB" id="A0A4P7QDB2"/>
<keyword evidence="6 14" id="KW-0418">Kinase</keyword>
<dbReference type="Pfam" id="PF03793">
    <property type="entry name" value="PASTA"/>
    <property type="match status" value="3"/>
</dbReference>
<gene>
    <name evidence="14" type="primary">pknB</name>
    <name evidence="14" type="ORF">CENDO_00190</name>
</gene>
<reference evidence="14 15" key="1">
    <citation type="submission" date="2019-04" db="EMBL/GenBank/DDBJ databases">
        <title>Corynebacterium endometrii sp. nov., isolated from the uterus of a cow with endometritis.</title>
        <authorList>
            <person name="Ballas P."/>
            <person name="Ruckert C."/>
            <person name="Wagener K."/>
            <person name="Drillich M."/>
            <person name="Kaempfer P."/>
            <person name="Busse H.-J."/>
            <person name="Ehling-Schulz M."/>
        </authorList>
    </citation>
    <scope>NUCLEOTIDE SEQUENCE [LARGE SCALE GENOMIC DNA]</scope>
    <source>
        <strain evidence="14 15">LMM-1653</strain>
    </source>
</reference>
<keyword evidence="3 14" id="KW-0808">Transferase</keyword>
<dbReference type="Gene3D" id="1.10.510.10">
    <property type="entry name" value="Transferase(Phosphotransferase) domain 1"/>
    <property type="match status" value="1"/>
</dbReference>
<dbReference type="InterPro" id="IPR005543">
    <property type="entry name" value="PASTA_dom"/>
</dbReference>
<dbReference type="CDD" id="cd14014">
    <property type="entry name" value="STKc_PknB_like"/>
    <property type="match status" value="1"/>
</dbReference>
<dbReference type="InterPro" id="IPR000719">
    <property type="entry name" value="Prot_kinase_dom"/>
</dbReference>
<feature type="domain" description="PASTA" evidence="13">
    <location>
        <begin position="483"/>
        <end position="551"/>
    </location>
</feature>
<comment type="catalytic activity">
    <reaction evidence="9">
        <text>L-seryl-[protein] + ATP = O-phospho-L-seryl-[protein] + ADP + H(+)</text>
        <dbReference type="Rhea" id="RHEA:17989"/>
        <dbReference type="Rhea" id="RHEA-COMP:9863"/>
        <dbReference type="Rhea" id="RHEA-COMP:11604"/>
        <dbReference type="ChEBI" id="CHEBI:15378"/>
        <dbReference type="ChEBI" id="CHEBI:29999"/>
        <dbReference type="ChEBI" id="CHEBI:30616"/>
        <dbReference type="ChEBI" id="CHEBI:83421"/>
        <dbReference type="ChEBI" id="CHEBI:456216"/>
        <dbReference type="EC" id="2.7.11.1"/>
    </reaction>
</comment>
<evidence type="ECO:0000256" key="11">
    <source>
        <dbReference type="SAM" id="MobiDB-lite"/>
    </source>
</evidence>
<dbReference type="RefSeq" id="WP_136140241.1">
    <property type="nucleotide sequence ID" value="NZ_CP039247.1"/>
</dbReference>
<evidence type="ECO:0000256" key="9">
    <source>
        <dbReference type="ARBA" id="ARBA00048679"/>
    </source>
</evidence>
<dbReference type="CDD" id="cd06577">
    <property type="entry name" value="PASTA_pknB"/>
    <property type="match status" value="3"/>
</dbReference>
<evidence type="ECO:0000256" key="6">
    <source>
        <dbReference type="ARBA" id="ARBA00022777"/>
    </source>
</evidence>
<keyword evidence="7 10" id="KW-0067">ATP-binding</keyword>
<dbReference type="GO" id="GO:0106310">
    <property type="term" value="F:protein serine kinase activity"/>
    <property type="evidence" value="ECO:0007669"/>
    <property type="project" value="RHEA"/>
</dbReference>
<dbReference type="Gene3D" id="3.30.200.20">
    <property type="entry name" value="Phosphorylase Kinase, domain 1"/>
    <property type="match status" value="1"/>
</dbReference>
<dbReference type="PROSITE" id="PS50011">
    <property type="entry name" value="PROTEIN_KINASE_DOM"/>
    <property type="match status" value="1"/>
</dbReference>
<sequence>MNINDRYSLAEVIGSGGMSEVYAAKDTLLGRDVALKMLRPEMARDVNFRERFRREAQNSGRLNHPNIVAVFDTGEADVDGLSIPYIVMERVHGRTLRDIVREDGALPAAEAAEILQPVCDALQASHEAGIIHRDVKPANIMLTNTGQVKVMDFGIARALDDSTSAMTQTSAVIGTAQYLSPEQARGKAADARSDVYALGCVLYEAITGTTPFEGETPFAVAYQHVQEDPVPPSERITDDSLAPTQRLNIDAVVLTAMAKHPADRYQSAYEMGEDLARLARGAVTEAARSHVTPAGDPEHHDAYPATTTLPPQSTTALPPQASAAAAGGAAAAAGAAVAGAGANGGAQVAAGTPSGGAHRAPVQSTRPGGDDDDEARPWLKALATLLAILLIGMVAYFTWDFFGSGNFGNGDGASQGQSAITIPEVEGRDRGEVVAELEKMGLLVTVNQEASPDVPRNEVIRINPAPGSQLQRGSNVTLTVSSGREITDVPDVTGMSVQDAADALEEAGLELDPDYAESESDTVPEGQVISQNPPGGAQLSKGSVIRVTVSSGREQVTVPSLVGLDFDQARETLEAVGLEARPEWVDSTEPEGRVVTASDEGQQLDSGSTVSVQISNGMLFVAPDLLKQTEAGALSALQEAGWSGNASNLIVGEPVPTGAVVDNGRIGWASVNPGDTVRKDQNIDIRLWEFDLGTFANNATGVTDIAP</sequence>
<dbReference type="PROSITE" id="PS00107">
    <property type="entry name" value="PROTEIN_KINASE_ATP"/>
    <property type="match status" value="1"/>
</dbReference>
<dbReference type="SUPFAM" id="SSF56112">
    <property type="entry name" value="Protein kinase-like (PK-like)"/>
    <property type="match status" value="1"/>
</dbReference>
<dbReference type="PANTHER" id="PTHR43289">
    <property type="entry name" value="MITOGEN-ACTIVATED PROTEIN KINASE KINASE KINASE 20-RELATED"/>
    <property type="match status" value="1"/>
</dbReference>
<dbReference type="SMART" id="SM00740">
    <property type="entry name" value="PASTA"/>
    <property type="match status" value="3"/>
</dbReference>
<accession>A0A4P7QDB2</accession>
<dbReference type="Pfam" id="PF00069">
    <property type="entry name" value="Pkinase"/>
    <property type="match status" value="1"/>
</dbReference>
<dbReference type="NCBIfam" id="NF033483">
    <property type="entry name" value="PknB_PASTA_kin"/>
    <property type="match status" value="1"/>
</dbReference>
<dbReference type="GO" id="GO:0004674">
    <property type="term" value="F:protein serine/threonine kinase activity"/>
    <property type="evidence" value="ECO:0007669"/>
    <property type="project" value="UniProtKB-KW"/>
</dbReference>
<evidence type="ECO:0000256" key="10">
    <source>
        <dbReference type="PROSITE-ProRule" id="PRU10141"/>
    </source>
</evidence>
<dbReference type="EC" id="2.7.11.1" evidence="1"/>
<keyword evidence="2" id="KW-0723">Serine/threonine-protein kinase</keyword>
<evidence type="ECO:0000256" key="8">
    <source>
        <dbReference type="ARBA" id="ARBA00047899"/>
    </source>
</evidence>
<dbReference type="FunFam" id="3.30.200.20:FF:000035">
    <property type="entry name" value="Serine/threonine protein kinase Stk1"/>
    <property type="match status" value="1"/>
</dbReference>
<proteinExistence type="predicted"/>
<dbReference type="SMART" id="SM00220">
    <property type="entry name" value="S_TKc"/>
    <property type="match status" value="1"/>
</dbReference>
<dbReference type="InterPro" id="IPR011009">
    <property type="entry name" value="Kinase-like_dom_sf"/>
</dbReference>
<keyword evidence="4" id="KW-0677">Repeat</keyword>
<keyword evidence="15" id="KW-1185">Reference proteome</keyword>
<dbReference type="InterPro" id="IPR017441">
    <property type="entry name" value="Protein_kinase_ATP_BS"/>
</dbReference>
<feature type="domain" description="PASTA" evidence="13">
    <location>
        <begin position="416"/>
        <end position="482"/>
    </location>
</feature>
<dbReference type="PROSITE" id="PS51178">
    <property type="entry name" value="PASTA"/>
    <property type="match status" value="3"/>
</dbReference>
<feature type="domain" description="PASTA" evidence="13">
    <location>
        <begin position="552"/>
        <end position="616"/>
    </location>
</feature>
<dbReference type="PROSITE" id="PS00108">
    <property type="entry name" value="PROTEIN_KINASE_ST"/>
    <property type="match status" value="1"/>
</dbReference>
<dbReference type="PANTHER" id="PTHR43289:SF6">
    <property type="entry name" value="SERINE_THREONINE-PROTEIN KINASE NEKL-3"/>
    <property type="match status" value="1"/>
</dbReference>
<evidence type="ECO:0000313" key="14">
    <source>
        <dbReference type="EMBL" id="QCB27349.1"/>
    </source>
</evidence>